<dbReference type="SMART" id="SM00530">
    <property type="entry name" value="HTH_XRE"/>
    <property type="match status" value="1"/>
</dbReference>
<dbReference type="AlphaFoldDB" id="A0AAW5ZS06"/>
<protein>
    <submittedName>
        <fullName evidence="3">Helix-turn-helix domain-containing protein</fullName>
    </submittedName>
</protein>
<dbReference type="Pfam" id="PF01381">
    <property type="entry name" value="HTH_3"/>
    <property type="match status" value="1"/>
</dbReference>
<dbReference type="CDD" id="cd00093">
    <property type="entry name" value="HTH_XRE"/>
    <property type="match status" value="1"/>
</dbReference>
<dbReference type="Gene3D" id="1.10.260.40">
    <property type="entry name" value="lambda repressor-like DNA-binding domains"/>
    <property type="match status" value="1"/>
</dbReference>
<dbReference type="PROSITE" id="PS50943">
    <property type="entry name" value="HTH_CROC1"/>
    <property type="match status" value="1"/>
</dbReference>
<name>A0AAW5ZS06_RALSL</name>
<feature type="domain" description="HTH cro/C1-type" evidence="2">
    <location>
        <begin position="24"/>
        <end position="78"/>
    </location>
</feature>
<organism evidence="3 4">
    <name type="scientific">Ralstonia solanacearum</name>
    <name type="common">Pseudomonas solanacearum</name>
    <dbReference type="NCBI Taxonomy" id="305"/>
    <lineage>
        <taxon>Bacteria</taxon>
        <taxon>Pseudomonadati</taxon>
        <taxon>Pseudomonadota</taxon>
        <taxon>Betaproteobacteria</taxon>
        <taxon>Burkholderiales</taxon>
        <taxon>Burkholderiaceae</taxon>
        <taxon>Ralstonia</taxon>
        <taxon>Ralstonia solanacearum species complex</taxon>
    </lineage>
</organism>
<dbReference type="InterPro" id="IPR014710">
    <property type="entry name" value="RmlC-like_jellyroll"/>
</dbReference>
<dbReference type="PANTHER" id="PTHR46797:SF10">
    <property type="entry name" value="BLR1115 PROTEIN"/>
    <property type="match status" value="1"/>
</dbReference>
<dbReference type="EMBL" id="JAIVFG010000031">
    <property type="protein sequence ID" value="MDB0572562.1"/>
    <property type="molecule type" value="Genomic_DNA"/>
</dbReference>
<dbReference type="RefSeq" id="WP_271656952.1">
    <property type="nucleotide sequence ID" value="NZ_JAIVFG010000031.1"/>
</dbReference>
<accession>A0AAW5ZS06</accession>
<reference evidence="3" key="1">
    <citation type="submission" date="2021-09" db="EMBL/GenBank/DDBJ databases">
        <title>Genomic analysis of Ralstonia spp.</title>
        <authorList>
            <person name="Aburjaile F."/>
            <person name="Ariute J.C."/>
            <person name="Pais A.K.L."/>
            <person name="Albuquerque G.M.R."/>
            <person name="Silva A.M.F."/>
            <person name="Brenig B."/>
            <person name="Azevedo V."/>
            <person name="Matiuzzi M."/>
            <person name="Ramos R."/>
            <person name="Goes-Neto A."/>
            <person name="Soares S."/>
            <person name="Iseppon A.M.B."/>
            <person name="Souza E."/>
            <person name="Gama M."/>
        </authorList>
    </citation>
    <scope>NUCLEOTIDE SEQUENCE</scope>
    <source>
        <strain evidence="3">CCRMRs91</strain>
    </source>
</reference>
<dbReference type="GO" id="GO:0003677">
    <property type="term" value="F:DNA binding"/>
    <property type="evidence" value="ECO:0007669"/>
    <property type="project" value="UniProtKB-KW"/>
</dbReference>
<evidence type="ECO:0000256" key="1">
    <source>
        <dbReference type="ARBA" id="ARBA00023125"/>
    </source>
</evidence>
<dbReference type="InterPro" id="IPR011051">
    <property type="entry name" value="RmlC_Cupin_sf"/>
</dbReference>
<evidence type="ECO:0000313" key="4">
    <source>
        <dbReference type="Proteomes" id="UP001144050"/>
    </source>
</evidence>
<gene>
    <name evidence="3" type="ORF">LBW59_17525</name>
</gene>
<dbReference type="GO" id="GO:0005829">
    <property type="term" value="C:cytosol"/>
    <property type="evidence" value="ECO:0007669"/>
    <property type="project" value="TreeGrafter"/>
</dbReference>
<dbReference type="PANTHER" id="PTHR46797">
    <property type="entry name" value="HTH-TYPE TRANSCRIPTIONAL REGULATOR"/>
    <property type="match status" value="1"/>
</dbReference>
<dbReference type="InterPro" id="IPR050807">
    <property type="entry name" value="TransReg_Diox_bact_type"/>
</dbReference>
<comment type="caution">
    <text evidence="3">The sequence shown here is derived from an EMBL/GenBank/DDBJ whole genome shotgun (WGS) entry which is preliminary data.</text>
</comment>
<dbReference type="SUPFAM" id="SSF47413">
    <property type="entry name" value="lambda repressor-like DNA-binding domains"/>
    <property type="match status" value="1"/>
</dbReference>
<dbReference type="Gene3D" id="2.60.120.10">
    <property type="entry name" value="Jelly Rolls"/>
    <property type="match status" value="1"/>
</dbReference>
<evidence type="ECO:0000259" key="2">
    <source>
        <dbReference type="PROSITE" id="PS50943"/>
    </source>
</evidence>
<keyword evidence="1" id="KW-0238">DNA-binding</keyword>
<evidence type="ECO:0000313" key="3">
    <source>
        <dbReference type="EMBL" id="MDB0572562.1"/>
    </source>
</evidence>
<dbReference type="GO" id="GO:0003700">
    <property type="term" value="F:DNA-binding transcription factor activity"/>
    <property type="evidence" value="ECO:0007669"/>
    <property type="project" value="TreeGrafter"/>
</dbReference>
<dbReference type="InterPro" id="IPR010982">
    <property type="entry name" value="Lambda_DNA-bd_dom_sf"/>
</dbReference>
<dbReference type="CDD" id="cd02209">
    <property type="entry name" value="cupin_XRE_C"/>
    <property type="match status" value="1"/>
</dbReference>
<proteinExistence type="predicted"/>
<dbReference type="SUPFAM" id="SSF51182">
    <property type="entry name" value="RmlC-like cupins"/>
    <property type="match status" value="1"/>
</dbReference>
<dbReference type="InterPro" id="IPR001387">
    <property type="entry name" value="Cro/C1-type_HTH"/>
</dbReference>
<dbReference type="Proteomes" id="UP001144050">
    <property type="component" value="Unassembled WGS sequence"/>
</dbReference>
<sequence length="209" mass="22777">MQETTAPPSDDTDAGVNERIARRVRELRATRGYTLDALAARCGVSRSMISLIERGAASPTAAVLDKLAAGLGVSLASLFGGEREGLPAQPLMRRAQQTQWRDPESGYVRRNLSPPDWPSPIQLVEVHFPAGARVAYETGGRERVMQQQVWVIEGRIDVMLGNQLHELHQGDCLAMRLDQPLIFSNPTSRAAHYVVAICEAPALAGAWSP</sequence>